<name>A0AAD3TBM3_NEPGR</name>
<evidence type="ECO:0000256" key="1">
    <source>
        <dbReference type="SAM" id="MobiDB-lite"/>
    </source>
</evidence>
<comment type="caution">
    <text evidence="2">The sequence shown here is derived from an EMBL/GenBank/DDBJ whole genome shotgun (WGS) entry which is preliminary data.</text>
</comment>
<protein>
    <submittedName>
        <fullName evidence="2">Uncharacterized protein</fullName>
    </submittedName>
</protein>
<dbReference type="Proteomes" id="UP001279734">
    <property type="component" value="Unassembled WGS sequence"/>
</dbReference>
<gene>
    <name evidence="2" type="ORF">Nepgr_028936</name>
</gene>
<dbReference type="AlphaFoldDB" id="A0AAD3TBM3"/>
<keyword evidence="3" id="KW-1185">Reference proteome</keyword>
<feature type="region of interest" description="Disordered" evidence="1">
    <location>
        <begin position="416"/>
        <end position="445"/>
    </location>
</feature>
<proteinExistence type="predicted"/>
<organism evidence="2 3">
    <name type="scientific">Nepenthes gracilis</name>
    <name type="common">Slender pitcher plant</name>
    <dbReference type="NCBI Taxonomy" id="150966"/>
    <lineage>
        <taxon>Eukaryota</taxon>
        <taxon>Viridiplantae</taxon>
        <taxon>Streptophyta</taxon>
        <taxon>Embryophyta</taxon>
        <taxon>Tracheophyta</taxon>
        <taxon>Spermatophyta</taxon>
        <taxon>Magnoliopsida</taxon>
        <taxon>eudicotyledons</taxon>
        <taxon>Gunneridae</taxon>
        <taxon>Pentapetalae</taxon>
        <taxon>Caryophyllales</taxon>
        <taxon>Nepenthaceae</taxon>
        <taxon>Nepenthes</taxon>
    </lineage>
</organism>
<sequence>MANSASQSSYPNSRRPHREFVRERDSLPSGVIWSKYPNRTSTLGKPYRPRQSTRLTGRCVSSLRSSLISQSTQKAQTSYESNPAVIITTRQRKQLRHENNLAWSSQHTNKEKRYCGNAGYIALFPGGNTGTPPVCQTRVDINPLQLPLLEYILCHGAGTRSKQKIKAVVKEVTPHGQISKTKVYNWVSEVTNTASPSEEKTTPEIFQVQHNFALGGEDFWPQDQETSYGYSKTESGKLGGFKLPNLRLQRSQILTPHSILLTDGAMLMGYPPPYNKHENQSPGNAGFAPYQLPPIQNQPNPSIIQAHGFQGLRPDPMTNVARHSLAYGVRCMSQSLHPAPVINQSQSPGYFPRVKDCPPLLSISQSKQKIMRSKILNLRPYHWGDQCNHISGQNQRPDEEMAAKASTAFSTIALRPSTRRQDEMQIQRPGASNGESSNSPDLLSDDHDIMRSLPTSKLASAVSYRWASAASVCLPAWIEQPKPFGLTTSQWASALPASDKKQQPDPCIPGSRTNPASTAREAGPSRDPTANPCISRLTPFFKIGLGSKPTATRYANPIKQFGHHPHSITNPPRRKDQPLKISILCNPDKSFKIASTIEAPRPSRYGEGKVKTPSICSIAETMPRDGTTSTDVIETARRERNPQPTKLALKAETTAPHLTQLARLKGNEFRLVPRRSSRTNYGLNKAIANIQQQQVERLPDHGPVKKRYSLCNPER</sequence>
<feature type="compositionally biased region" description="Polar residues" evidence="1">
    <location>
        <begin position="1"/>
        <end position="12"/>
    </location>
</feature>
<accession>A0AAD3TBM3</accession>
<dbReference type="EMBL" id="BSYO01000032">
    <property type="protein sequence ID" value="GMH27093.1"/>
    <property type="molecule type" value="Genomic_DNA"/>
</dbReference>
<evidence type="ECO:0000313" key="2">
    <source>
        <dbReference type="EMBL" id="GMH27093.1"/>
    </source>
</evidence>
<feature type="region of interest" description="Disordered" evidence="1">
    <location>
        <begin position="495"/>
        <end position="531"/>
    </location>
</feature>
<feature type="region of interest" description="Disordered" evidence="1">
    <location>
        <begin position="1"/>
        <end position="23"/>
    </location>
</feature>
<reference evidence="2" key="1">
    <citation type="submission" date="2023-05" db="EMBL/GenBank/DDBJ databases">
        <title>Nepenthes gracilis genome sequencing.</title>
        <authorList>
            <person name="Fukushima K."/>
        </authorList>
    </citation>
    <scope>NUCLEOTIDE SEQUENCE</scope>
    <source>
        <strain evidence="2">SING2019-196</strain>
    </source>
</reference>
<evidence type="ECO:0000313" key="3">
    <source>
        <dbReference type="Proteomes" id="UP001279734"/>
    </source>
</evidence>